<feature type="transmembrane region" description="Helical" evidence="5">
    <location>
        <begin position="309"/>
        <end position="332"/>
    </location>
</feature>
<evidence type="ECO:0000313" key="7">
    <source>
        <dbReference type="EMBL" id="MBD2197503.1"/>
    </source>
</evidence>
<organism evidence="7 8">
    <name type="scientific">Calothrix parietina FACHB-288</name>
    <dbReference type="NCBI Taxonomy" id="2692896"/>
    <lineage>
        <taxon>Bacteria</taxon>
        <taxon>Bacillati</taxon>
        <taxon>Cyanobacteriota</taxon>
        <taxon>Cyanophyceae</taxon>
        <taxon>Nostocales</taxon>
        <taxon>Calotrichaceae</taxon>
        <taxon>Calothrix</taxon>
    </lineage>
</organism>
<evidence type="ECO:0000256" key="1">
    <source>
        <dbReference type="ARBA" id="ARBA00004651"/>
    </source>
</evidence>
<feature type="transmembrane region" description="Helical" evidence="5">
    <location>
        <begin position="86"/>
        <end position="107"/>
    </location>
</feature>
<feature type="domain" description="Major facilitator superfamily (MFS) profile" evidence="6">
    <location>
        <begin position="277"/>
        <end position="491"/>
    </location>
</feature>
<feature type="transmembrane region" description="Helical" evidence="5">
    <location>
        <begin position="219"/>
        <end position="242"/>
    </location>
</feature>
<keyword evidence="8" id="KW-1185">Reference proteome</keyword>
<protein>
    <submittedName>
        <fullName evidence="7">MFS transporter</fullName>
    </submittedName>
</protein>
<evidence type="ECO:0000256" key="3">
    <source>
        <dbReference type="ARBA" id="ARBA00022989"/>
    </source>
</evidence>
<evidence type="ECO:0000313" key="8">
    <source>
        <dbReference type="Proteomes" id="UP000658514"/>
    </source>
</evidence>
<dbReference type="InterPro" id="IPR052528">
    <property type="entry name" value="Sugar_transport-like"/>
</dbReference>
<keyword evidence="4 5" id="KW-0472">Membrane</keyword>
<comment type="caution">
    <text evidence="7">The sequence shown here is derived from an EMBL/GenBank/DDBJ whole genome shotgun (WGS) entry which is preliminary data.</text>
</comment>
<evidence type="ECO:0000259" key="6">
    <source>
        <dbReference type="PROSITE" id="PS50850"/>
    </source>
</evidence>
<keyword evidence="2 5" id="KW-0812">Transmembrane</keyword>
<evidence type="ECO:0000256" key="4">
    <source>
        <dbReference type="ARBA" id="ARBA00023136"/>
    </source>
</evidence>
<feature type="transmembrane region" description="Helical" evidence="5">
    <location>
        <begin position="369"/>
        <end position="387"/>
    </location>
</feature>
<dbReference type="Gene3D" id="1.20.1250.20">
    <property type="entry name" value="MFS general substrate transporter like domains"/>
    <property type="match status" value="2"/>
</dbReference>
<dbReference type="EMBL" id="JACJQH010000029">
    <property type="protein sequence ID" value="MBD2197503.1"/>
    <property type="molecule type" value="Genomic_DNA"/>
</dbReference>
<feature type="transmembrane region" description="Helical" evidence="5">
    <location>
        <begin position="441"/>
        <end position="459"/>
    </location>
</feature>
<proteinExistence type="predicted"/>
<dbReference type="PANTHER" id="PTHR23526:SF2">
    <property type="entry name" value="MAJOR FACILITATOR SUPERFAMILY (MFS) PROFILE DOMAIN-CONTAINING PROTEIN"/>
    <property type="match status" value="1"/>
</dbReference>
<feature type="transmembrane region" description="Helical" evidence="5">
    <location>
        <begin position="119"/>
        <end position="138"/>
    </location>
</feature>
<comment type="subcellular location">
    <subcellularLocation>
        <location evidence="1">Cell membrane</location>
        <topology evidence="1">Multi-pass membrane protein</topology>
    </subcellularLocation>
</comment>
<feature type="transmembrane region" description="Helical" evidence="5">
    <location>
        <begin position="150"/>
        <end position="173"/>
    </location>
</feature>
<dbReference type="Proteomes" id="UP000658514">
    <property type="component" value="Unassembled WGS sequence"/>
</dbReference>
<feature type="transmembrane region" description="Helical" evidence="5">
    <location>
        <begin position="344"/>
        <end position="363"/>
    </location>
</feature>
<dbReference type="InterPro" id="IPR020846">
    <property type="entry name" value="MFS_dom"/>
</dbReference>
<feature type="transmembrane region" description="Helical" evidence="5">
    <location>
        <begin position="407"/>
        <end position="429"/>
    </location>
</feature>
<dbReference type="PROSITE" id="PS50850">
    <property type="entry name" value="MFS"/>
    <property type="match status" value="1"/>
</dbReference>
<reference evidence="7 8" key="1">
    <citation type="journal article" date="2020" name="ISME J.">
        <title>Comparative genomics reveals insights into cyanobacterial evolution and habitat adaptation.</title>
        <authorList>
            <person name="Chen M.Y."/>
            <person name="Teng W.K."/>
            <person name="Zhao L."/>
            <person name="Hu C.X."/>
            <person name="Zhou Y.K."/>
            <person name="Han B.P."/>
            <person name="Song L.R."/>
            <person name="Shu W.S."/>
        </authorList>
    </citation>
    <scope>NUCLEOTIDE SEQUENCE [LARGE SCALE GENOMIC DNA]</scope>
    <source>
        <strain evidence="7 8">FACHB-288</strain>
    </source>
</reference>
<dbReference type="InterPro" id="IPR011701">
    <property type="entry name" value="MFS"/>
</dbReference>
<accession>A0ABR8AC78</accession>
<feature type="transmembrane region" description="Helical" evidence="5">
    <location>
        <begin position="57"/>
        <end position="80"/>
    </location>
</feature>
<sequence>MKTLSPSAEELLNSSSPLEVELIKPTPASALIPWTDSPPKISKQATRTSLKASTLDGVFAAIFSNITGGVLLVNFLLQLGANPVEIGLLSSIPLLANFLQPFGAYLADRTTSRHWYTMMIFGPSRLLWLVLVGGIAWFCCSDMESHQLVIGTLAIILVTNILGALGGCAWFSWMAALVPPALRGRYFGLRNSAGSLTNLLSVPILGYIVSAYPGGDIQAYAILLFFGVIIGLISLACQFWMVDVNPQVYRAGKTASLTAENSQDSQPQLFTIFKDRNFLKFLLYVGLWTFAVNLSSPFFNLYLLKNLDLALTTVTLYASLLAGANLVMLVIWGKLADRVGNRPILLLVGSLIAVTPLLWLGLGSDLISVWLWLPLIHLIWGGFGAALDLCNSNIQMEMAPLDSPSQYFAIAAAVTGVCGGLGATTGGFLAQLDIIGGLPGLFALSAALRLIALFPLFFVREPRSKSLTYVIEKVLSFKPKAKLVSTEKMAV</sequence>
<name>A0ABR8AC78_9CYAN</name>
<dbReference type="SUPFAM" id="SSF103473">
    <property type="entry name" value="MFS general substrate transporter"/>
    <property type="match status" value="1"/>
</dbReference>
<gene>
    <name evidence="7" type="ORF">H6G24_18680</name>
</gene>
<dbReference type="InterPro" id="IPR036259">
    <property type="entry name" value="MFS_trans_sf"/>
</dbReference>
<feature type="transmembrane region" description="Helical" evidence="5">
    <location>
        <begin position="281"/>
        <end position="303"/>
    </location>
</feature>
<keyword evidence="3 5" id="KW-1133">Transmembrane helix</keyword>
<feature type="transmembrane region" description="Helical" evidence="5">
    <location>
        <begin position="193"/>
        <end position="213"/>
    </location>
</feature>
<dbReference type="PANTHER" id="PTHR23526">
    <property type="entry name" value="INTEGRAL MEMBRANE TRANSPORT PROTEIN-RELATED"/>
    <property type="match status" value="1"/>
</dbReference>
<dbReference type="RefSeq" id="WP_190544813.1">
    <property type="nucleotide sequence ID" value="NZ_CAWPNO010000061.1"/>
</dbReference>
<dbReference type="Pfam" id="PF07690">
    <property type="entry name" value="MFS_1"/>
    <property type="match status" value="1"/>
</dbReference>
<evidence type="ECO:0000256" key="2">
    <source>
        <dbReference type="ARBA" id="ARBA00022692"/>
    </source>
</evidence>
<evidence type="ECO:0000256" key="5">
    <source>
        <dbReference type="SAM" id="Phobius"/>
    </source>
</evidence>